<feature type="chain" id="PRO_5042877976" description="Fimbrial protein" evidence="1">
    <location>
        <begin position="19"/>
        <end position="346"/>
    </location>
</feature>
<accession>A0AAQ3AZI2</accession>
<gene>
    <name evidence="2" type="ORF">PUN50_09480</name>
</gene>
<protein>
    <recommendedName>
        <fullName evidence="4">Fimbrial protein</fullName>
    </recommendedName>
</protein>
<reference evidence="2" key="1">
    <citation type="submission" date="2023-02" db="EMBL/GenBank/DDBJ databases">
        <title>Isolation, identification, and genome analysis of Vibrio campbellii in the Penaeus vannamei larvae stage.</title>
        <authorList>
            <person name="Huang T."/>
            <person name="Zhang B."/>
        </authorList>
    </citation>
    <scope>NUCLEOTIDE SEQUENCE</scope>
    <source>
        <strain evidence="2">20220413_1</strain>
    </source>
</reference>
<evidence type="ECO:0008006" key="4">
    <source>
        <dbReference type="Google" id="ProtNLM"/>
    </source>
</evidence>
<organism evidence="2 3">
    <name type="scientific">Vibrio campbellii</name>
    <dbReference type="NCBI Taxonomy" id="680"/>
    <lineage>
        <taxon>Bacteria</taxon>
        <taxon>Pseudomonadati</taxon>
        <taxon>Pseudomonadota</taxon>
        <taxon>Gammaproteobacteria</taxon>
        <taxon>Vibrionales</taxon>
        <taxon>Vibrionaceae</taxon>
        <taxon>Vibrio</taxon>
    </lineage>
</organism>
<dbReference type="RefSeq" id="WP_274290235.1">
    <property type="nucleotide sequence ID" value="NZ_CP117988.1"/>
</dbReference>
<keyword evidence="1" id="KW-0732">Signal</keyword>
<feature type="signal peptide" evidence="1">
    <location>
        <begin position="1"/>
        <end position="18"/>
    </location>
</feature>
<dbReference type="EMBL" id="CP117988">
    <property type="protein sequence ID" value="WDG06981.1"/>
    <property type="molecule type" value="Genomic_DNA"/>
</dbReference>
<evidence type="ECO:0000256" key="1">
    <source>
        <dbReference type="SAM" id="SignalP"/>
    </source>
</evidence>
<evidence type="ECO:0000313" key="2">
    <source>
        <dbReference type="EMBL" id="WDG06981.1"/>
    </source>
</evidence>
<dbReference type="Proteomes" id="UP001219537">
    <property type="component" value="Chromosome 1"/>
</dbReference>
<evidence type="ECO:0000313" key="3">
    <source>
        <dbReference type="Proteomes" id="UP001219537"/>
    </source>
</evidence>
<sequence>MKRALCYSLICASPLAYSSTLNIYIEGQQLRFENALSLGASSYTLSDWTVAGGLTPTKRFLPGAYLSNKPDKITLSSASGQNVEAPISVNGLQYNVSSNSYTRTDNALVSPTCTISQVSGNTVHLEDGTTQTCNADFSLDYTESVTPFYFYRPTFNLDTAALLAAFNGKPKGVYAGTIQADIKYYYESLGGALTYRVIPEVFTVNVNYVPNTLESIEVSGDGIMEPVYDTDNHTVSADTTFNITALGQFSTGLYITLLSHDFELKSSVGETTIPFSVTCLQSNCEDQEWIKDGVSQLESDETSYTIDTPSNIINFDLNVSYQDIPSTEVETGAYTGSFTVMFEELY</sequence>
<dbReference type="AlphaFoldDB" id="A0AAQ3AZI2"/>
<proteinExistence type="predicted"/>
<name>A0AAQ3AZI2_9VIBR</name>